<dbReference type="PANTHER" id="PTHR31252">
    <property type="entry name" value="DUF4419 DOMAIN-CONTAINING PROTEIN"/>
    <property type="match status" value="1"/>
</dbReference>
<dbReference type="PANTHER" id="PTHR31252:SF11">
    <property type="entry name" value="DUF4419 DOMAIN-CONTAINING PROTEIN"/>
    <property type="match status" value="1"/>
</dbReference>
<name>A0ABT5CI99_9BACT</name>
<dbReference type="EMBL" id="JAQNDK010000007">
    <property type="protein sequence ID" value="MDC0685555.1"/>
    <property type="molecule type" value="Genomic_DNA"/>
</dbReference>
<comment type="caution">
    <text evidence="1">The sequence shown here is derived from an EMBL/GenBank/DDBJ whole genome shotgun (WGS) entry which is preliminary data.</text>
</comment>
<dbReference type="InterPro" id="IPR025533">
    <property type="entry name" value="DUF4419"/>
</dbReference>
<gene>
    <name evidence="1" type="ORF">POL72_48060</name>
</gene>
<protein>
    <submittedName>
        <fullName evidence="1">DUF4419 domain-containing protein</fullName>
    </submittedName>
</protein>
<proteinExistence type="predicted"/>
<accession>A0ABT5CI99</accession>
<evidence type="ECO:0000313" key="1">
    <source>
        <dbReference type="EMBL" id="MDC0685555.1"/>
    </source>
</evidence>
<reference evidence="1 2" key="1">
    <citation type="submission" date="2023-01" db="EMBL/GenBank/DDBJ databases">
        <title>Minimal conservation of predation-associated metabolite biosynthetic gene clusters underscores biosynthetic potential of Myxococcota including descriptions for ten novel species: Archangium lansinium sp. nov., Myxococcus landrumus sp. nov., Nannocystis bai.</title>
        <authorList>
            <person name="Ahearne A."/>
            <person name="Stevens C."/>
            <person name="Dowd S."/>
        </authorList>
    </citation>
    <scope>NUCLEOTIDE SEQUENCE [LARGE SCALE GENOMIC DNA]</scope>
    <source>
        <strain evidence="1 2">WIWO2</strain>
    </source>
</reference>
<dbReference type="Pfam" id="PF14388">
    <property type="entry name" value="DUF4419"/>
    <property type="match status" value="1"/>
</dbReference>
<organism evidence="1 2">
    <name type="scientific">Sorangium atrum</name>
    <dbReference type="NCBI Taxonomy" id="2995308"/>
    <lineage>
        <taxon>Bacteria</taxon>
        <taxon>Pseudomonadati</taxon>
        <taxon>Myxococcota</taxon>
        <taxon>Polyangia</taxon>
        <taxon>Polyangiales</taxon>
        <taxon>Polyangiaceae</taxon>
        <taxon>Sorangium</taxon>
    </lineage>
</organism>
<sequence length="375" mass="41661">MSVTTIDVAEVAPSTALLPAFDEEASVQSLLVSPIEAAYRHRLPLVGRTDVHPLVQAAYMAFTQRYPLVLSPDVIWLCLARGLTLHIAANEAQRRKFIREDRDFELTLDRPDFTLGQVNPWPITFSELSAQTAAQVGGLRELLTADFSTTGPVERVASELTVTTPLAPHFEWEPPFPADMVFPRPGIPRIYLMGTADDWRSVRQRAEAFGSLGAERWARALLPVLDQIVASAEGRKPPDPAFWRAFFRYENAADELTGWIHVLFPYLRAWPADHFIPNTHLDDWLERWTAAEARRNPLVALADPQGPGFARLPPALTSAPLRLVDAHRQEHSLELISGLIGVTQDPHSLALIPEFVWAVLHEEPGAAPEAPIEAG</sequence>
<evidence type="ECO:0000313" key="2">
    <source>
        <dbReference type="Proteomes" id="UP001217485"/>
    </source>
</evidence>
<dbReference type="Proteomes" id="UP001217485">
    <property type="component" value="Unassembled WGS sequence"/>
</dbReference>
<dbReference type="RefSeq" id="WP_272103926.1">
    <property type="nucleotide sequence ID" value="NZ_JAQNDK010000007.1"/>
</dbReference>
<keyword evidence="2" id="KW-1185">Reference proteome</keyword>